<dbReference type="GO" id="GO:0016301">
    <property type="term" value="F:kinase activity"/>
    <property type="evidence" value="ECO:0007669"/>
    <property type="project" value="UniProtKB-KW"/>
</dbReference>
<reference evidence="7" key="1">
    <citation type="journal article" date="2023" name="Science">
        <title>Elucidation of the pathway for biosynthesis of saponin adjuvants from the soapbark tree.</title>
        <authorList>
            <person name="Reed J."/>
            <person name="Orme A."/>
            <person name="El-Demerdash A."/>
            <person name="Owen C."/>
            <person name="Martin L.B.B."/>
            <person name="Misra R.C."/>
            <person name="Kikuchi S."/>
            <person name="Rejzek M."/>
            <person name="Martin A.C."/>
            <person name="Harkess A."/>
            <person name="Leebens-Mack J."/>
            <person name="Louveau T."/>
            <person name="Stephenson M.J."/>
            <person name="Osbourn A."/>
        </authorList>
    </citation>
    <scope>NUCLEOTIDE SEQUENCE</scope>
    <source>
        <strain evidence="7">S10</strain>
    </source>
</reference>
<evidence type="ECO:0000313" key="7">
    <source>
        <dbReference type="EMBL" id="KAJ7948600.1"/>
    </source>
</evidence>
<organism evidence="7 8">
    <name type="scientific">Quillaja saponaria</name>
    <name type="common">Soap bark tree</name>
    <dbReference type="NCBI Taxonomy" id="32244"/>
    <lineage>
        <taxon>Eukaryota</taxon>
        <taxon>Viridiplantae</taxon>
        <taxon>Streptophyta</taxon>
        <taxon>Embryophyta</taxon>
        <taxon>Tracheophyta</taxon>
        <taxon>Spermatophyta</taxon>
        <taxon>Magnoliopsida</taxon>
        <taxon>eudicotyledons</taxon>
        <taxon>Gunneridae</taxon>
        <taxon>Pentapetalae</taxon>
        <taxon>rosids</taxon>
        <taxon>fabids</taxon>
        <taxon>Fabales</taxon>
        <taxon>Quillajaceae</taxon>
        <taxon>Quillaja</taxon>
    </lineage>
</organism>
<dbReference type="Pfam" id="PF12819">
    <property type="entry name" value="Malectin_like"/>
    <property type="match status" value="2"/>
</dbReference>
<evidence type="ECO:0000256" key="3">
    <source>
        <dbReference type="ARBA" id="ARBA00022729"/>
    </source>
</evidence>
<dbReference type="Proteomes" id="UP001163823">
    <property type="component" value="Chromosome 12"/>
</dbReference>
<dbReference type="PANTHER" id="PTHR45631:SF44">
    <property type="entry name" value="CARBOHYDRATE-BINDING PROTEIN OF THE ER PROTEIN"/>
    <property type="match status" value="1"/>
</dbReference>
<gene>
    <name evidence="7" type="ORF">O6P43_029051</name>
</gene>
<comment type="subcellular location">
    <subcellularLocation>
        <location evidence="1">Membrane</location>
        <topology evidence="1">Single-pass membrane protein</topology>
    </subcellularLocation>
</comment>
<evidence type="ECO:0000256" key="4">
    <source>
        <dbReference type="ARBA" id="ARBA00022989"/>
    </source>
</evidence>
<protein>
    <submittedName>
        <fullName evidence="7">Leucine-rich repeat transmembrane protein kinase protein</fullName>
    </submittedName>
</protein>
<dbReference type="PANTHER" id="PTHR45631">
    <property type="entry name" value="OS07G0107800 PROTEIN-RELATED"/>
    <property type="match status" value="1"/>
</dbReference>
<dbReference type="KEGG" id="qsa:O6P43_029051"/>
<keyword evidence="7" id="KW-0418">Kinase</keyword>
<dbReference type="AlphaFoldDB" id="A0AAD7PBE1"/>
<accession>A0AAD7PBE1</accession>
<feature type="domain" description="Malectin-like" evidence="6">
    <location>
        <begin position="28"/>
        <end position="161"/>
    </location>
</feature>
<comment type="caution">
    <text evidence="7">The sequence shown here is derived from an EMBL/GenBank/DDBJ whole genome shotgun (WGS) entry which is preliminary data.</text>
</comment>
<keyword evidence="7" id="KW-0808">Transferase</keyword>
<dbReference type="InterPro" id="IPR024788">
    <property type="entry name" value="Malectin-like_Carb-bd_dom"/>
</dbReference>
<sequence>MRIMESLRTLIVEHILLITRVRSWIETTRKQVSHIRSLRAFPVTRKKYFYTTETDEATKVLVLESFYYGNYDNKDSPPTFELHLDGNFWVTVNASGPDVVVHDAIYNVKRGAISVCVARIYPNQAPFINALDFGGLKPGKYSHIGQNQALLLVKRANYGRNPTGHDRPFSNIVEDDPPYELFTTAVTPPSNSTTKLSLNIGLPTKQVLIYITTFFSEVLDLKNTTDKRSFQIYIDNKSYSNPIIPLFEGETEEYITDITASSETSFKLVSASNSTLPPLINGMEV</sequence>
<evidence type="ECO:0000256" key="5">
    <source>
        <dbReference type="ARBA" id="ARBA00023136"/>
    </source>
</evidence>
<keyword evidence="3" id="KW-0732">Signal</keyword>
<keyword evidence="5" id="KW-0472">Membrane</keyword>
<keyword evidence="8" id="KW-1185">Reference proteome</keyword>
<dbReference type="GO" id="GO:0016020">
    <property type="term" value="C:membrane"/>
    <property type="evidence" value="ECO:0007669"/>
    <property type="project" value="UniProtKB-SubCell"/>
</dbReference>
<evidence type="ECO:0000313" key="8">
    <source>
        <dbReference type="Proteomes" id="UP001163823"/>
    </source>
</evidence>
<feature type="domain" description="Malectin-like" evidence="6">
    <location>
        <begin position="174"/>
        <end position="285"/>
    </location>
</feature>
<evidence type="ECO:0000256" key="2">
    <source>
        <dbReference type="ARBA" id="ARBA00022692"/>
    </source>
</evidence>
<evidence type="ECO:0000256" key="1">
    <source>
        <dbReference type="ARBA" id="ARBA00004167"/>
    </source>
</evidence>
<evidence type="ECO:0000259" key="6">
    <source>
        <dbReference type="Pfam" id="PF12819"/>
    </source>
</evidence>
<name>A0AAD7PBE1_QUISA</name>
<proteinExistence type="predicted"/>
<keyword evidence="4" id="KW-1133">Transmembrane helix</keyword>
<dbReference type="EMBL" id="JARAOO010000012">
    <property type="protein sequence ID" value="KAJ7948600.1"/>
    <property type="molecule type" value="Genomic_DNA"/>
</dbReference>
<keyword evidence="2 7" id="KW-0812">Transmembrane</keyword>